<keyword evidence="2" id="KW-1185">Reference proteome</keyword>
<sequence>MVESGNEFFADYEPHNTSVLSILSNLDFGIDEDIKDATLTYFVVGFHDHLEDDPLSVANTVQKKISSHMPQHAERRALLAVESGHQGQISVSQASKLAKEHQPVAVSTNTLNALLAFLQMQYEGDERGSTQTKQTLTKIVQLVLSNNEIDAQQKASYQVSTMTG</sequence>
<accession>A0A1B7XQE7</accession>
<dbReference type="RefSeq" id="XP_018150472.1">
    <property type="nucleotide sequence ID" value="XM_018309500.1"/>
</dbReference>
<evidence type="ECO:0000313" key="2">
    <source>
        <dbReference type="Proteomes" id="UP000092177"/>
    </source>
</evidence>
<dbReference type="EMBL" id="LTAN01000012">
    <property type="protein sequence ID" value="OBR01954.1"/>
    <property type="molecule type" value="Genomic_DNA"/>
</dbReference>
<proteinExistence type="predicted"/>
<name>A0A1B7XQE7_COLHI</name>
<protein>
    <submittedName>
        <fullName evidence="1">Uncharacterized protein</fullName>
    </submittedName>
</protein>
<dbReference type="VEuPathDB" id="FungiDB:CH63R_14526"/>
<dbReference type="KEGG" id="chig:CH63R_14526"/>
<dbReference type="GeneID" id="28873607"/>
<gene>
    <name evidence="1" type="ORF">CH63R_14526</name>
</gene>
<organism evidence="1 2">
    <name type="scientific">Colletotrichum higginsianum (strain IMI 349063)</name>
    <name type="common">Crucifer anthracnose fungus</name>
    <dbReference type="NCBI Taxonomy" id="759273"/>
    <lineage>
        <taxon>Eukaryota</taxon>
        <taxon>Fungi</taxon>
        <taxon>Dikarya</taxon>
        <taxon>Ascomycota</taxon>
        <taxon>Pezizomycotina</taxon>
        <taxon>Sordariomycetes</taxon>
        <taxon>Hypocreomycetidae</taxon>
        <taxon>Glomerellales</taxon>
        <taxon>Glomerellaceae</taxon>
        <taxon>Colletotrichum</taxon>
        <taxon>Colletotrichum destructivum species complex</taxon>
    </lineage>
</organism>
<comment type="caution">
    <text evidence="1">The sequence shown here is derived from an EMBL/GenBank/DDBJ whole genome shotgun (WGS) entry which is preliminary data.</text>
</comment>
<dbReference type="AlphaFoldDB" id="A0A1B7XQE7"/>
<reference evidence="2" key="1">
    <citation type="journal article" date="2017" name="BMC Genomics">
        <title>Gapless genome assembly of Colletotrichum higginsianum reveals chromosome structure and association of transposable elements with secondary metabolite gene clusters.</title>
        <authorList>
            <person name="Dallery J.-F."/>
            <person name="Lapalu N."/>
            <person name="Zampounis A."/>
            <person name="Pigne S."/>
            <person name="Luyten I."/>
            <person name="Amselem J."/>
            <person name="Wittenberg A.H.J."/>
            <person name="Zhou S."/>
            <person name="de Queiroz M.V."/>
            <person name="Robin G.P."/>
            <person name="Auger A."/>
            <person name="Hainaut M."/>
            <person name="Henrissat B."/>
            <person name="Kim K.-T."/>
            <person name="Lee Y.-H."/>
            <person name="Lespinet O."/>
            <person name="Schwartz D.C."/>
            <person name="Thon M.R."/>
            <person name="O'Connell R.J."/>
        </authorList>
    </citation>
    <scope>NUCLEOTIDE SEQUENCE [LARGE SCALE GENOMIC DNA]</scope>
    <source>
        <strain evidence="2">IMI 349063</strain>
    </source>
</reference>
<dbReference type="Proteomes" id="UP000092177">
    <property type="component" value="Chromosome 12"/>
</dbReference>
<evidence type="ECO:0000313" key="1">
    <source>
        <dbReference type="EMBL" id="OBR01954.1"/>
    </source>
</evidence>